<evidence type="ECO:0000256" key="1">
    <source>
        <dbReference type="SAM" id="MobiDB-lite"/>
    </source>
</evidence>
<evidence type="ECO:0008006" key="4">
    <source>
        <dbReference type="Google" id="ProtNLM"/>
    </source>
</evidence>
<organism evidence="2 3">
    <name type="scientific">Phanerochaete sordida</name>
    <dbReference type="NCBI Taxonomy" id="48140"/>
    <lineage>
        <taxon>Eukaryota</taxon>
        <taxon>Fungi</taxon>
        <taxon>Dikarya</taxon>
        <taxon>Basidiomycota</taxon>
        <taxon>Agaricomycotina</taxon>
        <taxon>Agaricomycetes</taxon>
        <taxon>Polyporales</taxon>
        <taxon>Phanerochaetaceae</taxon>
        <taxon>Phanerochaete</taxon>
    </lineage>
</organism>
<dbReference type="Proteomes" id="UP000703269">
    <property type="component" value="Unassembled WGS sequence"/>
</dbReference>
<feature type="compositionally biased region" description="Polar residues" evidence="1">
    <location>
        <begin position="1"/>
        <end position="13"/>
    </location>
</feature>
<proteinExistence type="predicted"/>
<accession>A0A9P3GK47</accession>
<gene>
    <name evidence="2" type="ORF">PsYK624_128670</name>
</gene>
<evidence type="ECO:0000313" key="2">
    <source>
        <dbReference type="EMBL" id="GJE96665.1"/>
    </source>
</evidence>
<reference evidence="2 3" key="1">
    <citation type="submission" date="2021-08" db="EMBL/GenBank/DDBJ databases">
        <title>Draft Genome Sequence of Phanerochaete sordida strain YK-624.</title>
        <authorList>
            <person name="Mori T."/>
            <person name="Dohra H."/>
            <person name="Suzuki T."/>
            <person name="Kawagishi H."/>
            <person name="Hirai H."/>
        </authorList>
    </citation>
    <scope>NUCLEOTIDE SEQUENCE [LARGE SCALE GENOMIC DNA]</scope>
    <source>
        <strain evidence="2 3">YK-624</strain>
    </source>
</reference>
<feature type="region of interest" description="Disordered" evidence="1">
    <location>
        <begin position="1"/>
        <end position="29"/>
    </location>
</feature>
<name>A0A9P3GK47_9APHY</name>
<keyword evidence="3" id="KW-1185">Reference proteome</keyword>
<dbReference type="EMBL" id="BPQB01000062">
    <property type="protein sequence ID" value="GJE96665.1"/>
    <property type="molecule type" value="Genomic_DNA"/>
</dbReference>
<dbReference type="AlphaFoldDB" id="A0A9P3GK47"/>
<evidence type="ECO:0000313" key="3">
    <source>
        <dbReference type="Proteomes" id="UP000703269"/>
    </source>
</evidence>
<sequence>MEPSSILSETLSPELSGPIPGKIAHNGTPSAAHRIPQELFKRIFMFLPPFFDICKDPSDRRHVGQRALVCRYWATYCRAPLFSNLRLRCAADVRQLLHFATINTLGRNVSDFVEDLCLIITLPTPPWVHQFLSNAPRDLFSPKDSREGRSELSLSISVDSKKSDSPPAGKQYTPRSFFHDLPRTLPLGVNAKFHFSTHFTGLHFATYEDLMHFVASWAHYKPYSKGITLDKITWEGMNITQPTEPPLLWAARRLPALYIHNVESYSSTAAWPLVWLFISTRRPPPRVAANTPIYVCSEDACHVVALVKTFFDDCRCYWCMLHSNLYFPLKLSSDPDDRAGPFQNSFLAVVRDSSMDHILTFQISAESGEIMEFGIKFEGQLPLFPHDFQFSWEALDSQVGKFSADPVANMPLTQDTGKLTVYMGDEDEP</sequence>
<protein>
    <recommendedName>
        <fullName evidence="4">F-box domain-containing protein</fullName>
    </recommendedName>
</protein>
<comment type="caution">
    <text evidence="2">The sequence shown here is derived from an EMBL/GenBank/DDBJ whole genome shotgun (WGS) entry which is preliminary data.</text>
</comment>